<dbReference type="STRING" id="211165.GCA_000317285_00627"/>
<keyword evidence="3" id="KW-1185">Reference proteome</keyword>
<sequence>MIALWLSKVLAKSFRILLAVTLVSTTFAAIASAEQPGSSNEPELLQTEITQQDLKIIEQLVAIAERNSAEVLETKAAMGLNAFTDVVALEFSPSVATISTSPDDSSERENSFSFTITIDPIKFISTFGQLPVLQARWKQARQQKRLAIVQYYVAYIQARQAALVAAYRMQKFTRGSRIASISSRTTSRENNHLANPDYVAAATSMLDTNTRKRLALEELAACVGISVQELSAMIDK</sequence>
<comment type="caution">
    <text evidence="2">The sequence shown here is derived from an EMBL/GenBank/DDBJ whole genome shotgun (WGS) entry which is preliminary data.</text>
</comment>
<accession>A0A3S0Y2L4</accession>
<proteinExistence type="predicted"/>
<dbReference type="Proteomes" id="UP000268857">
    <property type="component" value="Unassembled WGS sequence"/>
</dbReference>
<dbReference type="RefSeq" id="WP_016879243.1">
    <property type="nucleotide sequence ID" value="NZ_AJLN01000039.1"/>
</dbReference>
<keyword evidence="1" id="KW-0732">Signal</keyword>
<dbReference type="EMBL" id="RSCJ01000008">
    <property type="protein sequence ID" value="RUR82992.1"/>
    <property type="molecule type" value="Genomic_DNA"/>
</dbReference>
<organism evidence="2 3">
    <name type="scientific">Chlorogloeopsis fritschii PCC 6912</name>
    <dbReference type="NCBI Taxonomy" id="211165"/>
    <lineage>
        <taxon>Bacteria</taxon>
        <taxon>Bacillati</taxon>
        <taxon>Cyanobacteriota</taxon>
        <taxon>Cyanophyceae</taxon>
        <taxon>Nostocales</taxon>
        <taxon>Chlorogloeopsidaceae</taxon>
        <taxon>Chlorogloeopsis</taxon>
    </lineage>
</organism>
<dbReference type="OrthoDB" id="482265at2"/>
<gene>
    <name evidence="2" type="ORF">PCC6912_23660</name>
</gene>
<protein>
    <submittedName>
        <fullName evidence="2">Uncharacterized protein</fullName>
    </submittedName>
</protein>
<evidence type="ECO:0000313" key="2">
    <source>
        <dbReference type="EMBL" id="RUR82992.1"/>
    </source>
</evidence>
<evidence type="ECO:0000313" key="3">
    <source>
        <dbReference type="Proteomes" id="UP000268857"/>
    </source>
</evidence>
<name>A0A3S0Y2L4_CHLFR</name>
<dbReference type="AlphaFoldDB" id="A0A3S0Y2L4"/>
<feature type="signal peptide" evidence="1">
    <location>
        <begin position="1"/>
        <end position="33"/>
    </location>
</feature>
<reference evidence="2 3" key="1">
    <citation type="journal article" date="2019" name="Genome Biol. Evol.">
        <title>Day and night: Metabolic profiles and evolutionary relationships of six axenic non-marine cyanobacteria.</title>
        <authorList>
            <person name="Will S.E."/>
            <person name="Henke P."/>
            <person name="Boedeker C."/>
            <person name="Huang S."/>
            <person name="Brinkmann H."/>
            <person name="Rohde M."/>
            <person name="Jarek M."/>
            <person name="Friedl T."/>
            <person name="Seufert S."/>
            <person name="Schumacher M."/>
            <person name="Overmann J."/>
            <person name="Neumann-Schaal M."/>
            <person name="Petersen J."/>
        </authorList>
    </citation>
    <scope>NUCLEOTIDE SEQUENCE [LARGE SCALE GENOMIC DNA]</scope>
    <source>
        <strain evidence="2 3">PCC 6912</strain>
    </source>
</reference>
<evidence type="ECO:0000256" key="1">
    <source>
        <dbReference type="SAM" id="SignalP"/>
    </source>
</evidence>
<feature type="chain" id="PRO_5018539275" evidence="1">
    <location>
        <begin position="34"/>
        <end position="236"/>
    </location>
</feature>